<dbReference type="Proteomes" id="UP000728185">
    <property type="component" value="Unassembled WGS sequence"/>
</dbReference>
<organism evidence="1 2">
    <name type="scientific">Fasciolopsis buskii</name>
    <dbReference type="NCBI Taxonomy" id="27845"/>
    <lineage>
        <taxon>Eukaryota</taxon>
        <taxon>Metazoa</taxon>
        <taxon>Spiralia</taxon>
        <taxon>Lophotrochozoa</taxon>
        <taxon>Platyhelminthes</taxon>
        <taxon>Trematoda</taxon>
        <taxon>Digenea</taxon>
        <taxon>Plagiorchiida</taxon>
        <taxon>Echinostomata</taxon>
        <taxon>Echinostomatoidea</taxon>
        <taxon>Fasciolidae</taxon>
        <taxon>Fasciolopsis</taxon>
    </lineage>
</organism>
<proteinExistence type="predicted"/>
<name>A0A8E0S3D4_9TREM</name>
<dbReference type="EMBL" id="LUCM01001869">
    <property type="protein sequence ID" value="KAA0198223.1"/>
    <property type="molecule type" value="Genomic_DNA"/>
</dbReference>
<keyword evidence="2" id="KW-1185">Reference proteome</keyword>
<evidence type="ECO:0000313" key="1">
    <source>
        <dbReference type="EMBL" id="KAA0198223.1"/>
    </source>
</evidence>
<accession>A0A8E0S3D4</accession>
<protein>
    <submittedName>
        <fullName evidence="1">Uncharacterized protein</fullName>
    </submittedName>
</protein>
<evidence type="ECO:0000313" key="2">
    <source>
        <dbReference type="Proteomes" id="UP000728185"/>
    </source>
</evidence>
<gene>
    <name evidence="1" type="ORF">FBUS_10174</name>
</gene>
<dbReference type="AlphaFoldDB" id="A0A8E0S3D4"/>
<comment type="caution">
    <text evidence="1">The sequence shown here is derived from an EMBL/GenBank/DDBJ whole genome shotgun (WGS) entry which is preliminary data.</text>
</comment>
<sequence>MIPSRYVYATCKATKLISFSSDDGVFSTYVLFHLSSLRMTDRNATVLCLLCHYLKLLQACRLPSVANWSSEFLKLVLDRIREFQQVGGKTRILFYSNLDSSIAG</sequence>
<reference evidence="1" key="1">
    <citation type="submission" date="2019-05" db="EMBL/GenBank/DDBJ databases">
        <title>Annotation for the trematode Fasciolopsis buski.</title>
        <authorList>
            <person name="Choi Y.-J."/>
        </authorList>
    </citation>
    <scope>NUCLEOTIDE SEQUENCE</scope>
    <source>
        <strain evidence="1">HT</strain>
        <tissue evidence="1">Whole worm</tissue>
    </source>
</reference>